<dbReference type="OrthoDB" id="1452526at2"/>
<dbReference type="RefSeq" id="WP_116879991.1">
    <property type="nucleotide sequence ID" value="NZ_QURB01000002.1"/>
</dbReference>
<organism evidence="1 2">
    <name type="scientific">Brumimicrobium aurantiacum</name>
    <dbReference type="NCBI Taxonomy" id="1737063"/>
    <lineage>
        <taxon>Bacteria</taxon>
        <taxon>Pseudomonadati</taxon>
        <taxon>Bacteroidota</taxon>
        <taxon>Flavobacteriia</taxon>
        <taxon>Flavobacteriales</taxon>
        <taxon>Crocinitomicaceae</taxon>
        <taxon>Brumimicrobium</taxon>
    </lineage>
</organism>
<evidence type="ECO:0000313" key="2">
    <source>
        <dbReference type="Proteomes" id="UP000257127"/>
    </source>
</evidence>
<name>A0A3E1EZL3_9FLAO</name>
<gene>
    <name evidence="1" type="ORF">DXU93_04100</name>
</gene>
<dbReference type="EMBL" id="QURB01000002">
    <property type="protein sequence ID" value="RFC55012.1"/>
    <property type="molecule type" value="Genomic_DNA"/>
</dbReference>
<reference evidence="1 2" key="1">
    <citation type="submission" date="2018-08" db="EMBL/GenBank/DDBJ databases">
        <title>The draft genome squence of Brumimicrobium sp. N62.</title>
        <authorList>
            <person name="Du Z.-J."/>
            <person name="Luo H.-R."/>
        </authorList>
    </citation>
    <scope>NUCLEOTIDE SEQUENCE [LARGE SCALE GENOMIC DNA]</scope>
    <source>
        <strain evidence="1 2">N62</strain>
    </source>
</reference>
<comment type="caution">
    <text evidence="1">The sequence shown here is derived from an EMBL/GenBank/DDBJ whole genome shotgun (WGS) entry which is preliminary data.</text>
</comment>
<protein>
    <submittedName>
        <fullName evidence="1">Uncharacterized protein</fullName>
    </submittedName>
</protein>
<dbReference type="AlphaFoldDB" id="A0A3E1EZL3"/>
<keyword evidence="2" id="KW-1185">Reference proteome</keyword>
<accession>A0A3E1EZL3</accession>
<evidence type="ECO:0000313" key="1">
    <source>
        <dbReference type="EMBL" id="RFC55012.1"/>
    </source>
</evidence>
<proteinExistence type="predicted"/>
<dbReference type="Proteomes" id="UP000257127">
    <property type="component" value="Unassembled WGS sequence"/>
</dbReference>
<sequence>MDKLNTGELNEALKDVRKAYRLIALYQKRVLDIVKYCSNNYNVVFNSGWAKFSIPAQNGNRANINYLSWNWLSLYTYEFNLGRIDRGEDRYHFKIVHQADTGYYDANAEKKVGKINVDQFGDVNTSKTRLFFVLSKNDNGCPMQHVLNGNLTTHDNQQILKGNWLAVPFDLQRFASQETTDMVLQEFNGICRDAFGVEINSEKQKLD</sequence>